<feature type="compositionally biased region" description="Basic and acidic residues" evidence="1">
    <location>
        <begin position="244"/>
        <end position="253"/>
    </location>
</feature>
<proteinExistence type="predicted"/>
<evidence type="ECO:0000259" key="2">
    <source>
        <dbReference type="Pfam" id="PF00198"/>
    </source>
</evidence>
<dbReference type="STRING" id="35608.A0A2U1NCR2"/>
<dbReference type="PANTHER" id="PTHR23151">
    <property type="entry name" value="DIHYDROLIPOAMIDE ACETYL/SUCCINYL-TRANSFERASE-RELATED"/>
    <property type="match status" value="1"/>
</dbReference>
<sequence length="291" mass="31289">MVNYNEFVIKIIQWFLTDVILDPLLTFRKELKDKFGVKVSVNDIVIKTVAIALRNVPKANVATEKGLITPIVKNADQKSISTMSSEIKELAAKTRAGKLTPNEFQGGTFSISNLGMFPMDQFCAIINPPQSGILAVGRGNQVVEPVFGDDGIKKPGVVKKMNVTLSGDHRVFDGEVAGGQTRKDQLRTEGYQEMGKKGGLSTVDTSGGERAGEEGAAVFTQGILPLPCHHVPVANPLIEAKVDRGQTRKDHLGTEGYQEMGKKGGLSTGDTSGGERAGEDGVQLDESKYTE</sequence>
<dbReference type="Pfam" id="PF00198">
    <property type="entry name" value="2-oxoacid_dh"/>
    <property type="match status" value="1"/>
</dbReference>
<dbReference type="InterPro" id="IPR045257">
    <property type="entry name" value="E2/Pdx1"/>
</dbReference>
<comment type="caution">
    <text evidence="3">The sequence shown here is derived from an EMBL/GenBank/DDBJ whole genome shotgun (WGS) entry which is preliminary data.</text>
</comment>
<dbReference type="EMBL" id="PKPP01003111">
    <property type="protein sequence ID" value="PWA71250.1"/>
    <property type="molecule type" value="Genomic_DNA"/>
</dbReference>
<dbReference type="Pfam" id="PF00477">
    <property type="entry name" value="LEA_5"/>
    <property type="match status" value="1"/>
</dbReference>
<dbReference type="InterPro" id="IPR001078">
    <property type="entry name" value="2-oxoacid_DH_actylTfrase"/>
</dbReference>
<dbReference type="GO" id="GO:0045254">
    <property type="term" value="C:pyruvate dehydrogenase complex"/>
    <property type="evidence" value="ECO:0007669"/>
    <property type="project" value="InterPro"/>
</dbReference>
<dbReference type="Gene3D" id="3.30.559.10">
    <property type="entry name" value="Chloramphenicol acetyltransferase-like domain"/>
    <property type="match status" value="2"/>
</dbReference>
<evidence type="ECO:0000313" key="4">
    <source>
        <dbReference type="Proteomes" id="UP000245207"/>
    </source>
</evidence>
<accession>A0A2U1NCR2</accession>
<dbReference type="GO" id="GO:0016746">
    <property type="term" value="F:acyltransferase activity"/>
    <property type="evidence" value="ECO:0007669"/>
    <property type="project" value="InterPro"/>
</dbReference>
<evidence type="ECO:0000313" key="3">
    <source>
        <dbReference type="EMBL" id="PWA71250.1"/>
    </source>
</evidence>
<protein>
    <submittedName>
        <fullName evidence="3">Dihydrolipoamide acetyltransferase, long form protein</fullName>
    </submittedName>
</protein>
<dbReference type="InterPro" id="IPR038956">
    <property type="entry name" value="LEA_5"/>
</dbReference>
<name>A0A2U1NCR2_ARTAN</name>
<evidence type="ECO:0000256" key="1">
    <source>
        <dbReference type="SAM" id="MobiDB-lite"/>
    </source>
</evidence>
<dbReference type="InterPro" id="IPR023213">
    <property type="entry name" value="CAT-like_dom_sf"/>
</dbReference>
<dbReference type="SUPFAM" id="SSF52777">
    <property type="entry name" value="CoA-dependent acyltransferases"/>
    <property type="match status" value="1"/>
</dbReference>
<gene>
    <name evidence="3" type="ORF">CTI12_AA227740</name>
</gene>
<organism evidence="3 4">
    <name type="scientific">Artemisia annua</name>
    <name type="common">Sweet wormwood</name>
    <dbReference type="NCBI Taxonomy" id="35608"/>
    <lineage>
        <taxon>Eukaryota</taxon>
        <taxon>Viridiplantae</taxon>
        <taxon>Streptophyta</taxon>
        <taxon>Embryophyta</taxon>
        <taxon>Tracheophyta</taxon>
        <taxon>Spermatophyta</taxon>
        <taxon>Magnoliopsida</taxon>
        <taxon>eudicotyledons</taxon>
        <taxon>Gunneridae</taxon>
        <taxon>Pentapetalae</taxon>
        <taxon>asterids</taxon>
        <taxon>campanulids</taxon>
        <taxon>Asterales</taxon>
        <taxon>Asteraceae</taxon>
        <taxon>Asteroideae</taxon>
        <taxon>Anthemideae</taxon>
        <taxon>Artemisiinae</taxon>
        <taxon>Artemisia</taxon>
    </lineage>
</organism>
<dbReference type="OrthoDB" id="537444at2759"/>
<dbReference type="PANTHER" id="PTHR23151:SF90">
    <property type="entry name" value="DIHYDROLIPOYLLYSINE-RESIDUE ACETYLTRANSFERASE COMPONENT OF PYRUVATE DEHYDROGENASE COMPLEX, MITOCHONDRIAL-RELATED"/>
    <property type="match status" value="1"/>
</dbReference>
<feature type="domain" description="2-oxoacid dehydrogenase acyltransferase catalytic" evidence="2">
    <location>
        <begin position="61"/>
        <end position="179"/>
    </location>
</feature>
<keyword evidence="4" id="KW-1185">Reference proteome</keyword>
<keyword evidence="3" id="KW-0808">Transferase</keyword>
<feature type="region of interest" description="Disordered" evidence="1">
    <location>
        <begin position="244"/>
        <end position="291"/>
    </location>
</feature>
<dbReference type="AlphaFoldDB" id="A0A2U1NCR2"/>
<dbReference type="GO" id="GO:0006086">
    <property type="term" value="P:pyruvate decarboxylation to acetyl-CoA"/>
    <property type="evidence" value="ECO:0007669"/>
    <property type="project" value="InterPro"/>
</dbReference>
<dbReference type="GO" id="GO:0005739">
    <property type="term" value="C:mitochondrion"/>
    <property type="evidence" value="ECO:0007669"/>
    <property type="project" value="TreeGrafter"/>
</dbReference>
<dbReference type="Proteomes" id="UP000245207">
    <property type="component" value="Unassembled WGS sequence"/>
</dbReference>
<reference evidence="3 4" key="1">
    <citation type="journal article" date="2018" name="Mol. Plant">
        <title>The genome of Artemisia annua provides insight into the evolution of Asteraceae family and artemisinin biosynthesis.</title>
        <authorList>
            <person name="Shen Q."/>
            <person name="Zhang L."/>
            <person name="Liao Z."/>
            <person name="Wang S."/>
            <person name="Yan T."/>
            <person name="Shi P."/>
            <person name="Liu M."/>
            <person name="Fu X."/>
            <person name="Pan Q."/>
            <person name="Wang Y."/>
            <person name="Lv Z."/>
            <person name="Lu X."/>
            <person name="Zhang F."/>
            <person name="Jiang W."/>
            <person name="Ma Y."/>
            <person name="Chen M."/>
            <person name="Hao X."/>
            <person name="Li L."/>
            <person name="Tang Y."/>
            <person name="Lv G."/>
            <person name="Zhou Y."/>
            <person name="Sun X."/>
            <person name="Brodelius P.E."/>
            <person name="Rose J.K.C."/>
            <person name="Tang K."/>
        </authorList>
    </citation>
    <scope>NUCLEOTIDE SEQUENCE [LARGE SCALE GENOMIC DNA]</scope>
    <source>
        <strain evidence="4">cv. Huhao1</strain>
        <tissue evidence="3">Leaf</tissue>
    </source>
</reference>